<dbReference type="NCBIfam" id="TIGR04255">
    <property type="entry name" value="sporadTIGR04255"/>
    <property type="match status" value="1"/>
</dbReference>
<sequence length="267" mass="29915">MVNKVVAKKISIRFEQLVAEQFNSKLPSLQELLRVHFPTYQTPRVESFNINVSNPNSVQIDKNGATELYMSSADNMHALQIGNQGFDYTVRGYVEFEKQKEMFLFVLNAIYSVMDVKFIGHLSIRNINLFNINEEGVVLNIKADSPFNISENSGIDDWTQIGAGTRRDYALENGLLGMAVNSSIAEQGQSYVPQQEWQLWQVTGGVPAVMEKSLLLMIVVAHNQKDFASRGQAGNALVDLNIVDIEEQLTRIHDLLNQTYASITKAG</sequence>
<reference evidence="1 2" key="1">
    <citation type="journal article" date="2024" name="Elife">
        <title>Polysaccharide breakdown products drive degradation-dispersal cycles of foraging bacteria through changes in metabolism and motility.</title>
        <authorList>
            <person name="Stubbusch A.K."/>
            <person name="Keegstra J.M."/>
            <person name="Schwartzman J."/>
            <person name="Pontrelli S."/>
            <person name="Clerc E.E."/>
            <person name="Stocker R."/>
            <person name="Magnabosco C."/>
            <person name="Schubert O.T."/>
            <person name="Ackermann M."/>
            <person name="D'Souza G.G."/>
        </authorList>
    </citation>
    <scope>NUCLEOTIDE SEQUENCE [LARGE SCALE GENOMIC DNA]</scope>
    <source>
        <strain evidence="1 2">ZF270</strain>
    </source>
</reference>
<keyword evidence="2" id="KW-1185">Reference proteome</keyword>
<name>A0AAN0LRY8_9VIBR</name>
<evidence type="ECO:0000313" key="2">
    <source>
        <dbReference type="Proteomes" id="UP001441914"/>
    </source>
</evidence>
<evidence type="ECO:0000313" key="1">
    <source>
        <dbReference type="EMBL" id="WZS88191.1"/>
    </source>
</evidence>
<gene>
    <name evidence="1" type="ORF">QYQ95_16710</name>
</gene>
<dbReference type="RefSeq" id="WP_016800243.1">
    <property type="nucleotide sequence ID" value="NZ_AIDR02000030.1"/>
</dbReference>
<dbReference type="InterPro" id="IPR026349">
    <property type="entry name" value="CHP04255"/>
</dbReference>
<dbReference type="EMBL" id="CP135177">
    <property type="protein sequence ID" value="WZS88191.1"/>
    <property type="molecule type" value="Genomic_DNA"/>
</dbReference>
<protein>
    <submittedName>
        <fullName evidence="1">TIGR04255 family protein</fullName>
    </submittedName>
</protein>
<accession>A0AAN0LRY8</accession>
<dbReference type="Proteomes" id="UP001441914">
    <property type="component" value="Chromosome 2"/>
</dbReference>
<proteinExistence type="predicted"/>
<organism evidence="1 2">
    <name type="scientific">Vibrio cyclitrophicus ZF270</name>
    <dbReference type="NCBI Taxonomy" id="1136176"/>
    <lineage>
        <taxon>Bacteria</taxon>
        <taxon>Pseudomonadati</taxon>
        <taxon>Pseudomonadota</taxon>
        <taxon>Gammaproteobacteria</taxon>
        <taxon>Vibrionales</taxon>
        <taxon>Vibrionaceae</taxon>
        <taxon>Vibrio</taxon>
    </lineage>
</organism>
<dbReference type="AlphaFoldDB" id="A0AAN0LRY8"/>